<evidence type="ECO:0000256" key="1">
    <source>
        <dbReference type="SAM" id="SignalP"/>
    </source>
</evidence>
<dbReference type="eggNOG" id="COG3735">
    <property type="taxonomic scope" value="Bacteria"/>
</dbReference>
<reference evidence="2 3" key="1">
    <citation type="journal article" date="2015" name="Genome Announc.">
        <title>Complete Genome Sequence of the Novel Leech Symbiont Mucinivorans hirudinis M3T.</title>
        <authorList>
            <person name="Nelson M.C."/>
            <person name="Bomar L."/>
            <person name="Graf J."/>
        </authorList>
    </citation>
    <scope>NUCLEOTIDE SEQUENCE [LARGE SCALE GENOMIC DNA]</scope>
    <source>
        <strain evidence="3">M3</strain>
    </source>
</reference>
<feature type="signal peptide" evidence="1">
    <location>
        <begin position="1"/>
        <end position="19"/>
    </location>
</feature>
<dbReference type="InterPro" id="IPR002816">
    <property type="entry name" value="TraB/PrgY/GumN_fam"/>
</dbReference>
<dbReference type="AlphaFoldDB" id="A0A060R951"/>
<dbReference type="InterPro" id="IPR047111">
    <property type="entry name" value="YbaP-like"/>
</dbReference>
<dbReference type="EMBL" id="HG934468">
    <property type="protein sequence ID" value="CDN32116.1"/>
    <property type="molecule type" value="Genomic_DNA"/>
</dbReference>
<dbReference type="KEGG" id="rbc:BN938_2043"/>
<accession>A0A060R951</accession>
<gene>
    <name evidence="2" type="ORF">BN938_2043</name>
</gene>
<sequence>MKKNILISLGILISLSSSAQLLWKVSGNGLKESSYVFGTHHLSSAEICEKIEGFNDAFSSCEQFYNETDMDYMYANVMSLAKHMMLPKDSLLNTLYSEQDYRLIDDCLKANLGVGVDMLKVMKPFAISAQLSLAMVTKDMKDFDAKRAVDYTLEKRARSAGKKMNSFETADFQMGILMGEPLVEQAQALLKIVKNIDRSKEVALNMAVNYNKQDIEALYQMFFDEEFGTTPKQLNVILFNRNRNWAATLKEAMKERSTFVVVGAGHLAGEQGLLELLRKDGFTVEAVK</sequence>
<dbReference type="HOGENOM" id="CLU_057525_0_1_10"/>
<name>A0A060R951_9BACT</name>
<evidence type="ECO:0000313" key="2">
    <source>
        <dbReference type="EMBL" id="CDN32116.1"/>
    </source>
</evidence>
<dbReference type="PANTHER" id="PTHR40590:SF1">
    <property type="entry name" value="CYTOPLASMIC PROTEIN"/>
    <property type="match status" value="1"/>
</dbReference>
<keyword evidence="1" id="KW-0732">Signal</keyword>
<dbReference type="PANTHER" id="PTHR40590">
    <property type="entry name" value="CYTOPLASMIC PROTEIN-RELATED"/>
    <property type="match status" value="1"/>
</dbReference>
<proteinExistence type="predicted"/>
<protein>
    <recommendedName>
        <fullName evidence="4">Lipoprotein</fullName>
    </recommendedName>
</protein>
<organism evidence="2 3">
    <name type="scientific">Mucinivorans hirudinis</name>
    <dbReference type="NCBI Taxonomy" id="1433126"/>
    <lineage>
        <taxon>Bacteria</taxon>
        <taxon>Pseudomonadati</taxon>
        <taxon>Bacteroidota</taxon>
        <taxon>Bacteroidia</taxon>
        <taxon>Bacteroidales</taxon>
        <taxon>Rikenellaceae</taxon>
        <taxon>Mucinivorans</taxon>
    </lineage>
</organism>
<dbReference type="Pfam" id="PF01963">
    <property type="entry name" value="TraB_PrgY_gumN"/>
    <property type="match status" value="1"/>
</dbReference>
<feature type="chain" id="PRO_5001586395" description="Lipoprotein" evidence="1">
    <location>
        <begin position="20"/>
        <end position="288"/>
    </location>
</feature>
<evidence type="ECO:0008006" key="4">
    <source>
        <dbReference type="Google" id="ProtNLM"/>
    </source>
</evidence>
<dbReference type="OrthoDB" id="9798714at2"/>
<dbReference type="CDD" id="cd14789">
    <property type="entry name" value="Tiki"/>
    <property type="match status" value="1"/>
</dbReference>
<dbReference type="STRING" id="1433126.BN938_2043"/>
<keyword evidence="3" id="KW-1185">Reference proteome</keyword>
<evidence type="ECO:0000313" key="3">
    <source>
        <dbReference type="Proteomes" id="UP000027616"/>
    </source>
</evidence>
<dbReference type="Proteomes" id="UP000027616">
    <property type="component" value="Chromosome I"/>
</dbReference>